<dbReference type="Pfam" id="PF00885">
    <property type="entry name" value="DMRL_synthase"/>
    <property type="match status" value="1"/>
</dbReference>
<keyword evidence="5" id="KW-0686">Riboflavin biosynthesis</keyword>
<dbReference type="NCBIfam" id="TIGR00114">
    <property type="entry name" value="lumazine-synth"/>
    <property type="match status" value="1"/>
</dbReference>
<evidence type="ECO:0000256" key="7">
    <source>
        <dbReference type="ARBA" id="ARBA00048785"/>
    </source>
</evidence>
<reference evidence="9" key="1">
    <citation type="submission" date="2021-06" db="EMBL/GenBank/DDBJ databases">
        <title>Candida auris outbreak in lebanese hospital.</title>
        <authorList>
            <person name="Finianos M."/>
        </authorList>
    </citation>
    <scope>NUCLEOTIDE SEQUENCE</scope>
    <source>
        <strain evidence="9">CA7LBN</strain>
    </source>
</reference>
<dbReference type="PANTHER" id="PTHR21058">
    <property type="entry name" value="6,7-DIMETHYL-8-RIBITYLLUMAZINE SYNTHASE DMRL SYNTHASE LUMAZINE SYNTHASE"/>
    <property type="match status" value="1"/>
</dbReference>
<evidence type="ECO:0000256" key="3">
    <source>
        <dbReference type="ARBA" id="ARBA00011255"/>
    </source>
</evidence>
<dbReference type="UniPathway" id="UPA00275">
    <property type="reaction ID" value="UER00404"/>
</dbReference>
<comment type="pathway">
    <text evidence="1">Cofactor biosynthesis; riboflavin biosynthesis; riboflavin from 2-hydroxy-3-oxobutyl phosphate and 5-amino-6-(D-ribitylamino)uracil: step 1/2.</text>
</comment>
<evidence type="ECO:0000256" key="5">
    <source>
        <dbReference type="ARBA" id="ARBA00022619"/>
    </source>
</evidence>
<dbReference type="EMBL" id="CP076754">
    <property type="protein sequence ID" value="QWW25400.1"/>
    <property type="molecule type" value="Genomic_DNA"/>
</dbReference>
<evidence type="ECO:0000313" key="9">
    <source>
        <dbReference type="EMBL" id="QWW25400.1"/>
    </source>
</evidence>
<dbReference type="CDD" id="cd09209">
    <property type="entry name" value="Lumazine_synthase-I"/>
    <property type="match status" value="1"/>
</dbReference>
<dbReference type="Gene3D" id="3.40.50.960">
    <property type="entry name" value="Lumazine/riboflavin synthase"/>
    <property type="match status" value="1"/>
</dbReference>
<dbReference type="EC" id="2.5.1.78" evidence="4"/>
<dbReference type="SUPFAM" id="SSF52121">
    <property type="entry name" value="Lumazine synthase"/>
    <property type="match status" value="1"/>
</dbReference>
<dbReference type="HAMAP" id="MF_00178">
    <property type="entry name" value="Lumazine_synth"/>
    <property type="match status" value="1"/>
</dbReference>
<dbReference type="GO" id="GO:0009231">
    <property type="term" value="P:riboflavin biosynthetic process"/>
    <property type="evidence" value="ECO:0007669"/>
    <property type="project" value="UniProtKB-UniPathway"/>
</dbReference>
<evidence type="ECO:0000256" key="6">
    <source>
        <dbReference type="ARBA" id="ARBA00022679"/>
    </source>
</evidence>
<evidence type="ECO:0000256" key="2">
    <source>
        <dbReference type="ARBA" id="ARBA00007424"/>
    </source>
</evidence>
<dbReference type="FunFam" id="3.40.50.960:FF:000007">
    <property type="entry name" value="6,7-dimethyl-8-ribityllumazine synthase"/>
    <property type="match status" value="1"/>
</dbReference>
<sequence length="415" mass="45346">MSKTSVIISHLSKHDFVKESGEALPLSDKVKLAVLTHKGDQFDDLLPLITHWSSLPFLNRIVIILATEDAAAFVHAFLQSAILGQNPSLQLPSTAKISLQENLLSASKSSDNLHEAKDLDVTKSLERFRSVHAKGDYQEPEPQKSPELGVAKSYDAIDLQKLGLDSAQGVAPPTPPLERSRSVTRTLFKPSLKVNTSGAAPNDAPVHFIIGQPSSAPSGLSRENPPSDMLLVELAPIQITFNFFPPNYKKMAVKGLGEIDQQYDGSGLRIGILHARWNSKIIDNLVKGAIERLKSLGVKEDNIVVESVPGSFELPYGTKLFVEKQKKLGKPLDAVIPIGVLIKGSTMHFEYICDSVTHQLMKLNFELDLPVIFGVLTCLSEDQAEARAGLIEGKMHNHGEDWGAAAVEMSLKFRV</sequence>
<dbReference type="Proteomes" id="UP000825438">
    <property type="component" value="Chromosome VI"/>
</dbReference>
<dbReference type="GO" id="GO:0005758">
    <property type="term" value="C:mitochondrial intermembrane space"/>
    <property type="evidence" value="ECO:0007669"/>
    <property type="project" value="TreeGrafter"/>
</dbReference>
<gene>
    <name evidence="9" type="ORF">CA7LBN_004287</name>
</gene>
<dbReference type="GO" id="GO:0000906">
    <property type="term" value="F:6,7-dimethyl-8-ribityllumazine synthase activity"/>
    <property type="evidence" value="ECO:0007669"/>
    <property type="project" value="UniProtKB-EC"/>
</dbReference>
<organism evidence="9">
    <name type="scientific">Candidozyma auris</name>
    <name type="common">Yeast</name>
    <name type="synonym">Candida auris</name>
    <dbReference type="NCBI Taxonomy" id="498019"/>
    <lineage>
        <taxon>Eukaryota</taxon>
        <taxon>Fungi</taxon>
        <taxon>Dikarya</taxon>
        <taxon>Ascomycota</taxon>
        <taxon>Saccharomycotina</taxon>
        <taxon>Pichiomycetes</taxon>
        <taxon>Metschnikowiaceae</taxon>
        <taxon>Candidozyma</taxon>
    </lineage>
</organism>
<keyword evidence="6" id="KW-0808">Transferase</keyword>
<dbReference type="PANTHER" id="PTHR21058:SF0">
    <property type="entry name" value="6,7-DIMETHYL-8-RIBITYLLUMAZINE SYNTHASE"/>
    <property type="match status" value="1"/>
</dbReference>
<comment type="subunit">
    <text evidence="3">Homopentamer.</text>
</comment>
<dbReference type="AlphaFoldDB" id="A0A8F2W555"/>
<dbReference type="InterPro" id="IPR034964">
    <property type="entry name" value="LS"/>
</dbReference>
<comment type="similarity">
    <text evidence="2">Belongs to the DMRL synthase family.</text>
</comment>
<accession>A0A8F2W555</accession>
<evidence type="ECO:0000256" key="4">
    <source>
        <dbReference type="ARBA" id="ARBA00012664"/>
    </source>
</evidence>
<comment type="catalytic activity">
    <reaction evidence="7">
        <text>(2S)-2-hydroxy-3-oxobutyl phosphate + 5-amino-6-(D-ribitylamino)uracil = 6,7-dimethyl-8-(1-D-ribityl)lumazine + phosphate + 2 H2O + H(+)</text>
        <dbReference type="Rhea" id="RHEA:26152"/>
        <dbReference type="ChEBI" id="CHEBI:15377"/>
        <dbReference type="ChEBI" id="CHEBI:15378"/>
        <dbReference type="ChEBI" id="CHEBI:15934"/>
        <dbReference type="ChEBI" id="CHEBI:43474"/>
        <dbReference type="ChEBI" id="CHEBI:58201"/>
        <dbReference type="ChEBI" id="CHEBI:58830"/>
        <dbReference type="EC" id="2.5.1.78"/>
    </reaction>
</comment>
<dbReference type="InterPro" id="IPR036467">
    <property type="entry name" value="LS/RS_sf"/>
</dbReference>
<evidence type="ECO:0000256" key="1">
    <source>
        <dbReference type="ARBA" id="ARBA00004917"/>
    </source>
</evidence>
<protein>
    <recommendedName>
        <fullName evidence="8">6,7-dimethyl-8-ribityllumazine synthase</fullName>
        <ecNumber evidence="4">2.5.1.78</ecNumber>
    </recommendedName>
</protein>
<dbReference type="GO" id="GO:0009349">
    <property type="term" value="C:riboflavin synthase complex"/>
    <property type="evidence" value="ECO:0007669"/>
    <property type="project" value="InterPro"/>
</dbReference>
<evidence type="ECO:0000256" key="8">
    <source>
        <dbReference type="ARBA" id="ARBA00072606"/>
    </source>
</evidence>
<name>A0A8F2W555_CANAR</name>
<proteinExistence type="inferred from homology"/>
<dbReference type="InterPro" id="IPR002180">
    <property type="entry name" value="LS/RS"/>
</dbReference>